<reference evidence="2" key="1">
    <citation type="submission" date="2020-12" db="EMBL/GenBank/DDBJ databases">
        <title>Sanguibacter suaedae sp. nov., isolated from Suaeda aralocaspica.</title>
        <authorList>
            <person name="Ma Q."/>
        </authorList>
    </citation>
    <scope>NUCLEOTIDE SEQUENCE</scope>
    <source>
        <strain evidence="2">YZGR15</strain>
    </source>
</reference>
<gene>
    <name evidence="2" type="ORF">JAV76_09210</name>
</gene>
<keyword evidence="3" id="KW-1185">Reference proteome</keyword>
<name>A0A934ICC9_9MICO</name>
<evidence type="ECO:0000313" key="3">
    <source>
        <dbReference type="Proteomes" id="UP000602087"/>
    </source>
</evidence>
<dbReference type="EMBL" id="JAEINH010000006">
    <property type="protein sequence ID" value="MBI9115185.1"/>
    <property type="molecule type" value="Genomic_DNA"/>
</dbReference>
<dbReference type="AlphaFoldDB" id="A0A934ICC9"/>
<evidence type="ECO:0000256" key="1">
    <source>
        <dbReference type="SAM" id="MobiDB-lite"/>
    </source>
</evidence>
<proteinExistence type="predicted"/>
<comment type="caution">
    <text evidence="2">The sequence shown here is derived from an EMBL/GenBank/DDBJ whole genome shotgun (WGS) entry which is preliminary data.</text>
</comment>
<organism evidence="2 3">
    <name type="scientific">Sanguibacter suaedae</name>
    <dbReference type="NCBI Taxonomy" id="2795737"/>
    <lineage>
        <taxon>Bacteria</taxon>
        <taxon>Bacillati</taxon>
        <taxon>Actinomycetota</taxon>
        <taxon>Actinomycetes</taxon>
        <taxon>Micrococcales</taxon>
        <taxon>Sanguibacteraceae</taxon>
        <taxon>Sanguibacter</taxon>
    </lineage>
</organism>
<feature type="region of interest" description="Disordered" evidence="1">
    <location>
        <begin position="34"/>
        <end position="117"/>
    </location>
</feature>
<accession>A0A934ICC9</accession>
<dbReference type="Proteomes" id="UP000602087">
    <property type="component" value="Unassembled WGS sequence"/>
</dbReference>
<feature type="compositionally biased region" description="Low complexity" evidence="1">
    <location>
        <begin position="74"/>
        <end position="84"/>
    </location>
</feature>
<evidence type="ECO:0000313" key="2">
    <source>
        <dbReference type="EMBL" id="MBI9115185.1"/>
    </source>
</evidence>
<sequence>MRGSHPAEPRVQTASATVTLVTPVVEAVATAQWATAHARRTGSSAGPRPEASTTTDPAAAGSGATGRGPRSRASRSCTTSRAAAVEGTSVRSTASGARKAHHNDAGEWPARAEAQARERVSCWAYASGNPERWTA</sequence>
<protein>
    <submittedName>
        <fullName evidence="2">Uncharacterized protein</fullName>
    </submittedName>
</protein>